<dbReference type="InterPro" id="IPR058336">
    <property type="entry name" value="VP3-like_halobact-type"/>
</dbReference>
<organism evidence="2 3">
    <name type="scientific">Haloterrigena gelatinilytica</name>
    <dbReference type="NCBI Taxonomy" id="2741724"/>
    <lineage>
        <taxon>Archaea</taxon>
        <taxon>Methanobacteriati</taxon>
        <taxon>Methanobacteriota</taxon>
        <taxon>Stenosarchaea group</taxon>
        <taxon>Halobacteria</taxon>
        <taxon>Halobacteriales</taxon>
        <taxon>Natrialbaceae</taxon>
        <taxon>Haloterrigena</taxon>
    </lineage>
</organism>
<protein>
    <submittedName>
        <fullName evidence="2">Uncharacterized protein</fullName>
    </submittedName>
</protein>
<sequence length="142" mass="14787">MADGDLGESVKPILALLFGLSSLAYLEIGNLEIEGFSLTDTMFTVAELDVSNATVIALSSIIMGYAVSNRDLGDFTDAQSFLAYALGGSVLLLTVSPPIHEAVVSHTELAYTVLLVQLLGFGVVAGTLDVGADGRSTAGWFN</sequence>
<name>A0ABX2LH56_9EURY</name>
<feature type="transmembrane region" description="Helical" evidence="1">
    <location>
        <begin position="80"/>
        <end position="99"/>
    </location>
</feature>
<feature type="transmembrane region" description="Helical" evidence="1">
    <location>
        <begin position="111"/>
        <end position="132"/>
    </location>
</feature>
<keyword evidence="1" id="KW-0472">Membrane</keyword>
<keyword evidence="3" id="KW-1185">Reference proteome</keyword>
<gene>
    <name evidence="2" type="ORF">HTZ84_21185</name>
</gene>
<accession>A0ABX2LH56</accession>
<keyword evidence="1" id="KW-1133">Transmembrane helix</keyword>
<reference evidence="2 3" key="1">
    <citation type="submission" date="2020-06" db="EMBL/GenBank/DDBJ databases">
        <title>Haloterrigena sp. nov., an extremely halophilic archaeon isolated from a saline sediment.</title>
        <authorList>
            <person name="Liu B.-B."/>
        </authorList>
    </citation>
    <scope>NUCLEOTIDE SEQUENCE [LARGE SCALE GENOMIC DNA]</scope>
    <source>
        <strain evidence="2 3">SYSU A558-1</strain>
    </source>
</reference>
<dbReference type="Pfam" id="PF26064">
    <property type="entry name" value="DUF8023"/>
    <property type="match status" value="1"/>
</dbReference>
<keyword evidence="1" id="KW-0812">Transmembrane</keyword>
<evidence type="ECO:0000313" key="3">
    <source>
        <dbReference type="Proteomes" id="UP001016761"/>
    </source>
</evidence>
<dbReference type="Proteomes" id="UP001016761">
    <property type="component" value="Unassembled WGS sequence"/>
</dbReference>
<feature type="transmembrane region" description="Helical" evidence="1">
    <location>
        <begin position="12"/>
        <end position="30"/>
    </location>
</feature>
<dbReference type="RefSeq" id="WP_174682490.1">
    <property type="nucleotide sequence ID" value="NZ_JABUQZ010000001.1"/>
</dbReference>
<dbReference type="EMBL" id="JABUQZ010000001">
    <property type="protein sequence ID" value="NUC74780.1"/>
    <property type="molecule type" value="Genomic_DNA"/>
</dbReference>
<comment type="caution">
    <text evidence="2">The sequence shown here is derived from an EMBL/GenBank/DDBJ whole genome shotgun (WGS) entry which is preliminary data.</text>
</comment>
<feature type="transmembrane region" description="Helical" evidence="1">
    <location>
        <begin position="50"/>
        <end position="68"/>
    </location>
</feature>
<evidence type="ECO:0000313" key="2">
    <source>
        <dbReference type="EMBL" id="NUC74780.1"/>
    </source>
</evidence>
<proteinExistence type="predicted"/>
<evidence type="ECO:0000256" key="1">
    <source>
        <dbReference type="SAM" id="Phobius"/>
    </source>
</evidence>